<comment type="caution">
    <text evidence="7">The sequence shown here is derived from an EMBL/GenBank/DDBJ whole genome shotgun (WGS) entry which is preliminary data.</text>
</comment>
<name>A0AAD9RTT4_9HYME</name>
<organism evidence="7 8">
    <name type="scientific">Odynerus spinipes</name>
    <dbReference type="NCBI Taxonomy" id="1348599"/>
    <lineage>
        <taxon>Eukaryota</taxon>
        <taxon>Metazoa</taxon>
        <taxon>Ecdysozoa</taxon>
        <taxon>Arthropoda</taxon>
        <taxon>Hexapoda</taxon>
        <taxon>Insecta</taxon>
        <taxon>Pterygota</taxon>
        <taxon>Neoptera</taxon>
        <taxon>Endopterygota</taxon>
        <taxon>Hymenoptera</taxon>
        <taxon>Apocrita</taxon>
        <taxon>Aculeata</taxon>
        <taxon>Vespoidea</taxon>
        <taxon>Vespidae</taxon>
        <taxon>Eumeninae</taxon>
        <taxon>Odynerus</taxon>
    </lineage>
</organism>
<proteinExistence type="inferred from homology"/>
<dbReference type="InterPro" id="IPR042470">
    <property type="entry name" value="RMI1_N_C_sf"/>
</dbReference>
<reference evidence="7" key="2">
    <citation type="journal article" date="2023" name="Commun. Biol.">
        <title>Intrasexual cuticular hydrocarbon dimorphism in a wasp sheds light on hydrocarbon biosynthesis genes in Hymenoptera.</title>
        <authorList>
            <person name="Moris V.C."/>
            <person name="Podsiadlowski L."/>
            <person name="Martin S."/>
            <person name="Oeyen J.P."/>
            <person name="Donath A."/>
            <person name="Petersen M."/>
            <person name="Wilbrandt J."/>
            <person name="Misof B."/>
            <person name="Liedtke D."/>
            <person name="Thamm M."/>
            <person name="Scheiner R."/>
            <person name="Schmitt T."/>
            <person name="Niehuis O."/>
        </authorList>
    </citation>
    <scope>NUCLEOTIDE SEQUENCE</scope>
    <source>
        <strain evidence="7">GBR_01_08_01A</strain>
    </source>
</reference>
<feature type="domain" description="RecQ-mediated genome instability protein 1 C-terminal OB-fold" evidence="5">
    <location>
        <begin position="534"/>
        <end position="651"/>
    </location>
</feature>
<keyword evidence="8" id="KW-1185">Reference proteome</keyword>
<evidence type="ECO:0000259" key="6">
    <source>
        <dbReference type="Pfam" id="PF21000"/>
    </source>
</evidence>
<dbReference type="InterPro" id="IPR049363">
    <property type="entry name" value="RMI1_N"/>
</dbReference>
<dbReference type="InterPro" id="IPR032199">
    <property type="entry name" value="RMI1_C"/>
</dbReference>
<dbReference type="Pfam" id="PF21000">
    <property type="entry name" value="RMI1_N_N"/>
    <property type="match status" value="1"/>
</dbReference>
<evidence type="ECO:0000259" key="4">
    <source>
        <dbReference type="Pfam" id="PF08585"/>
    </source>
</evidence>
<dbReference type="GO" id="GO:0016604">
    <property type="term" value="C:nuclear body"/>
    <property type="evidence" value="ECO:0007669"/>
    <property type="project" value="TreeGrafter"/>
</dbReference>
<feature type="domain" description="RMI1 N-terminal" evidence="6">
    <location>
        <begin position="14"/>
        <end position="60"/>
    </location>
</feature>
<reference evidence="7" key="1">
    <citation type="submission" date="2021-08" db="EMBL/GenBank/DDBJ databases">
        <authorList>
            <person name="Misof B."/>
            <person name="Oliver O."/>
            <person name="Podsiadlowski L."/>
            <person name="Donath A."/>
            <person name="Peters R."/>
            <person name="Mayer C."/>
            <person name="Rust J."/>
            <person name="Gunkel S."/>
            <person name="Lesny P."/>
            <person name="Martin S."/>
            <person name="Oeyen J.P."/>
            <person name="Petersen M."/>
            <person name="Panagiotis P."/>
            <person name="Wilbrandt J."/>
            <person name="Tanja T."/>
        </authorList>
    </citation>
    <scope>NUCLEOTIDE SEQUENCE</scope>
    <source>
        <strain evidence="7">GBR_01_08_01A</strain>
        <tissue evidence="7">Thorax + abdomen</tissue>
    </source>
</reference>
<dbReference type="FunFam" id="2.40.50.770:FF:000002">
    <property type="entry name" value="recQ-mediated genome instability protein 1"/>
    <property type="match status" value="1"/>
</dbReference>
<protein>
    <recommendedName>
        <fullName evidence="2">RecQ-mediated genome instability protein 1</fullName>
    </recommendedName>
</protein>
<accession>A0AAD9RTT4</accession>
<dbReference type="GO" id="GO:0031422">
    <property type="term" value="C:RecQ family helicase-topoisomerase III complex"/>
    <property type="evidence" value="ECO:0007669"/>
    <property type="project" value="TreeGrafter"/>
</dbReference>
<dbReference type="GO" id="GO:0000724">
    <property type="term" value="P:double-strand break repair via homologous recombination"/>
    <property type="evidence" value="ECO:0007669"/>
    <property type="project" value="TreeGrafter"/>
</dbReference>
<evidence type="ECO:0000313" key="8">
    <source>
        <dbReference type="Proteomes" id="UP001258017"/>
    </source>
</evidence>
<evidence type="ECO:0000313" key="7">
    <source>
        <dbReference type="EMBL" id="KAK2585704.1"/>
    </source>
</evidence>
<evidence type="ECO:0000256" key="1">
    <source>
        <dbReference type="ARBA" id="ARBA00006395"/>
    </source>
</evidence>
<evidence type="ECO:0000256" key="3">
    <source>
        <dbReference type="SAM" id="MobiDB-lite"/>
    </source>
</evidence>
<feature type="region of interest" description="Disordered" evidence="3">
    <location>
        <begin position="272"/>
        <end position="298"/>
    </location>
</feature>
<dbReference type="GO" id="GO:0000166">
    <property type="term" value="F:nucleotide binding"/>
    <property type="evidence" value="ECO:0007669"/>
    <property type="project" value="InterPro"/>
</dbReference>
<dbReference type="GO" id="GO:0000712">
    <property type="term" value="P:resolution of meiotic recombination intermediates"/>
    <property type="evidence" value="ECO:0007669"/>
    <property type="project" value="TreeGrafter"/>
</dbReference>
<dbReference type="PANTHER" id="PTHR14790:SF15">
    <property type="entry name" value="RECQ-MEDIATED GENOME INSTABILITY PROTEIN 1"/>
    <property type="match status" value="1"/>
</dbReference>
<evidence type="ECO:0000259" key="5">
    <source>
        <dbReference type="Pfam" id="PF16099"/>
    </source>
</evidence>
<dbReference type="PANTHER" id="PTHR14790">
    <property type="entry name" value="RECQ-MEDIATED GENOME INSTABILITY PROTEIN 1 RMI1"/>
    <property type="match status" value="1"/>
</dbReference>
<dbReference type="Pfam" id="PF08585">
    <property type="entry name" value="RMI1_N_C"/>
    <property type="match status" value="1"/>
</dbReference>
<dbReference type="AlphaFoldDB" id="A0AAD9RTT4"/>
<dbReference type="InterPro" id="IPR013894">
    <property type="entry name" value="RMI1_OB"/>
</dbReference>
<feature type="domain" description="RecQ mediated genome instability protein 1 OB-fold" evidence="4">
    <location>
        <begin position="67"/>
        <end position="198"/>
    </location>
</feature>
<dbReference type="Gene3D" id="2.40.50.770">
    <property type="entry name" value="RecQ-mediated genome instability protein Rmi1, C-terminal domain"/>
    <property type="match status" value="1"/>
</dbReference>
<dbReference type="Proteomes" id="UP001258017">
    <property type="component" value="Unassembled WGS sequence"/>
</dbReference>
<dbReference type="EMBL" id="JAIFRP010000021">
    <property type="protein sequence ID" value="KAK2585704.1"/>
    <property type="molecule type" value="Genomic_DNA"/>
</dbReference>
<dbReference type="Pfam" id="PF16099">
    <property type="entry name" value="RMI1_C"/>
    <property type="match status" value="1"/>
</dbReference>
<sequence>MNEDLIQRVKSTLKEESYSMNEIWLRDCIEYFISENNSITYKEILKFVKTQWQLSDLREINNDNGCLPRNLDQQKNIVLNGTYILQMDKMYDISTSKYKQLEQIRNISNANIEATEDFKPQAWEPRKKRMLMLHLTDGIQDVSAIEYQTITSLNDTLLPGYKVMIIGPVKCRRGVILLEQGKFKEIGGEVESLSITNALENVLARALNCPENPDPYNDKDQQIRNEKSCVTNDPFEDDFEVNLEEVTQIEQRSQEASSTGSTNKRSYIQTNLVDKRSNNQQNFLSSNNSSNGDEENKKNNIIETLDADDELLEMIDENQIIAPTSCTSTNNESTDREIKNVAKPFQVLPKESNDDTIEDDIIVVTDKDRKIRCQSVTTDKGNIMSHSDVYFPEDDFNFDDIDMSAIKESKDVTPKDKESDKQTNLKTNKSFLFQSHSNCESSQYKINKINPSGASSSIQVKHQKEIGNKRFAASPPPVNSSKIRCIGETSNQEKGVRKISEFVKKKDVQEEIPDKFCDFICDILKETVKEVMFRTVRGQFITFGKLSRKNFCWHLEGTITDKTAAIDVAVASEILERFLGFSVKEFSQKRKLAKVNAELEHELRMACRNAELKLKQLDALLELELKPDQTTKVVNITPLTDEQKEIIDKRLRALKI</sequence>
<comment type="similarity">
    <text evidence="1">Belongs to the RMI1 family.</text>
</comment>
<gene>
    <name evidence="7" type="ORF">KPH14_010317</name>
</gene>
<feature type="compositionally biased region" description="Low complexity" evidence="3">
    <location>
        <begin position="278"/>
        <end position="291"/>
    </location>
</feature>
<evidence type="ECO:0000256" key="2">
    <source>
        <dbReference type="ARBA" id="ARBA00018987"/>
    </source>
</evidence>
<dbReference type="SMART" id="SM01161">
    <property type="entry name" value="DUF1767"/>
    <property type="match status" value="1"/>
</dbReference>